<dbReference type="PANTHER" id="PTHR13318:SF178">
    <property type="entry name" value="OS02G0200900 PROTEIN"/>
    <property type="match status" value="1"/>
</dbReference>
<dbReference type="CDD" id="cd22159">
    <property type="entry name" value="F-box_AtTIR1-like"/>
    <property type="match status" value="1"/>
</dbReference>
<dbReference type="GO" id="GO:0019005">
    <property type="term" value="C:SCF ubiquitin ligase complex"/>
    <property type="evidence" value="ECO:0007669"/>
    <property type="project" value="TreeGrafter"/>
</dbReference>
<gene>
    <name evidence="9" type="primary">LOC111014530</name>
</gene>
<keyword evidence="8" id="KW-1185">Reference proteome</keyword>
<dbReference type="InterPro" id="IPR032675">
    <property type="entry name" value="LRR_dom_sf"/>
</dbReference>
<keyword evidence="5" id="KW-0539">Nucleus</keyword>
<feature type="domain" description="F-box" evidence="6">
    <location>
        <begin position="69"/>
        <end position="105"/>
    </location>
</feature>
<feature type="domain" description="F-box/LRR-repeat protein 15-like leucin rich repeat" evidence="7">
    <location>
        <begin position="178"/>
        <end position="411"/>
    </location>
</feature>
<evidence type="ECO:0000259" key="7">
    <source>
        <dbReference type="Pfam" id="PF25372"/>
    </source>
</evidence>
<dbReference type="GO" id="GO:0010105">
    <property type="term" value="P:negative regulation of ethylene-activated signaling pathway"/>
    <property type="evidence" value="ECO:0007669"/>
    <property type="project" value="UniProtKB-ARBA"/>
</dbReference>
<comment type="subcellular location">
    <subcellularLocation>
        <location evidence="1">Nucleus</location>
    </subcellularLocation>
</comment>
<dbReference type="OrthoDB" id="550575at2759"/>
<dbReference type="Gene3D" id="1.20.1280.50">
    <property type="match status" value="1"/>
</dbReference>
<dbReference type="GO" id="GO:0031146">
    <property type="term" value="P:SCF-dependent proteasomal ubiquitin-dependent protein catabolic process"/>
    <property type="evidence" value="ECO:0007669"/>
    <property type="project" value="TreeGrafter"/>
</dbReference>
<organism evidence="8 9">
    <name type="scientific">Momordica charantia</name>
    <name type="common">Bitter gourd</name>
    <name type="synonym">Balsam pear</name>
    <dbReference type="NCBI Taxonomy" id="3673"/>
    <lineage>
        <taxon>Eukaryota</taxon>
        <taxon>Viridiplantae</taxon>
        <taxon>Streptophyta</taxon>
        <taxon>Embryophyta</taxon>
        <taxon>Tracheophyta</taxon>
        <taxon>Spermatophyta</taxon>
        <taxon>Magnoliopsida</taxon>
        <taxon>eudicotyledons</taxon>
        <taxon>Gunneridae</taxon>
        <taxon>Pentapetalae</taxon>
        <taxon>rosids</taxon>
        <taxon>fabids</taxon>
        <taxon>Cucurbitales</taxon>
        <taxon>Cucurbitaceae</taxon>
        <taxon>Momordiceae</taxon>
        <taxon>Momordica</taxon>
    </lineage>
</organism>
<comment type="pathway">
    <text evidence="2">Protein modification; protein ubiquitination.</text>
</comment>
<dbReference type="InterPro" id="IPR001810">
    <property type="entry name" value="F-box_dom"/>
</dbReference>
<dbReference type="SUPFAM" id="SSF81383">
    <property type="entry name" value="F-box domain"/>
    <property type="match status" value="1"/>
</dbReference>
<dbReference type="Proteomes" id="UP000504603">
    <property type="component" value="Unplaced"/>
</dbReference>
<evidence type="ECO:0000256" key="1">
    <source>
        <dbReference type="ARBA" id="ARBA00004123"/>
    </source>
</evidence>
<keyword evidence="3" id="KW-0936">Ethylene signaling pathway</keyword>
<proteinExistence type="predicted"/>
<evidence type="ECO:0000256" key="4">
    <source>
        <dbReference type="ARBA" id="ARBA00022786"/>
    </source>
</evidence>
<dbReference type="SUPFAM" id="SSF52047">
    <property type="entry name" value="RNI-like"/>
    <property type="match status" value="1"/>
</dbReference>
<dbReference type="GO" id="GO:0009873">
    <property type="term" value="P:ethylene-activated signaling pathway"/>
    <property type="evidence" value="ECO:0007669"/>
    <property type="project" value="UniProtKB-KW"/>
</dbReference>
<evidence type="ECO:0000256" key="2">
    <source>
        <dbReference type="ARBA" id="ARBA00004906"/>
    </source>
</evidence>
<feature type="domain" description="F-box/LRR-repeat protein 15-like leucin rich repeat" evidence="7">
    <location>
        <begin position="495"/>
        <end position="648"/>
    </location>
</feature>
<dbReference type="InterPro" id="IPR057207">
    <property type="entry name" value="FBXL15_LRR"/>
</dbReference>
<evidence type="ECO:0000256" key="3">
    <source>
        <dbReference type="ARBA" id="ARBA00022745"/>
    </source>
</evidence>
<dbReference type="AlphaFoldDB" id="A0A6J1CT81"/>
<dbReference type="KEGG" id="mcha:111014530"/>
<accession>A0A6J1CT81</accession>
<dbReference type="Pfam" id="PF12937">
    <property type="entry name" value="F-box-like"/>
    <property type="match status" value="1"/>
</dbReference>
<dbReference type="GO" id="GO:0005634">
    <property type="term" value="C:nucleus"/>
    <property type="evidence" value="ECO:0007669"/>
    <property type="project" value="UniProtKB-SubCell"/>
</dbReference>
<dbReference type="InterPro" id="IPR036047">
    <property type="entry name" value="F-box-like_dom_sf"/>
</dbReference>
<dbReference type="FunFam" id="3.80.10.10:FF:000595">
    <property type="entry name" value="EIN3-binding F-box protein 1"/>
    <property type="match status" value="1"/>
</dbReference>
<dbReference type="GeneID" id="111014530"/>
<dbReference type="SMART" id="SM00367">
    <property type="entry name" value="LRR_CC"/>
    <property type="match status" value="15"/>
</dbReference>
<evidence type="ECO:0000313" key="9">
    <source>
        <dbReference type="RefSeq" id="XP_022145000.1"/>
    </source>
</evidence>
<evidence type="ECO:0000259" key="6">
    <source>
        <dbReference type="Pfam" id="PF12937"/>
    </source>
</evidence>
<dbReference type="RefSeq" id="XP_022145000.1">
    <property type="nucleotide sequence ID" value="XM_022289308.1"/>
</dbReference>
<evidence type="ECO:0000256" key="5">
    <source>
        <dbReference type="ARBA" id="ARBA00023242"/>
    </source>
</evidence>
<dbReference type="PANTHER" id="PTHR13318">
    <property type="entry name" value="PARTNER OF PAIRED, ISOFORM B-RELATED"/>
    <property type="match status" value="1"/>
</dbReference>
<sequence length="656" mass="70585">MPTLINYSGDDEFYSGSSFYPSSMVNLSCILPFSSRVDVHFQPTKRVRTSFRVAFERRGYEQGAERLCIDDLPDECLFEIFRRLQSGKAKSSCGCVSRRWLMLLSNIRGAETCNNSFGSLKNQHQCPVSDNIEISGGCDDQELENNGYLTRTLEGKKATDTRLAAIAVGTSSHGGLGKLSIRGMNSCCRVTNVGLISIARGCPLLRALSLWNVALIGNEGLSEIGEECHFLEKLDLCQCPLISNRGLIAIAEGCPNLTVLSIESCPNIGNEGLQAIGRSCPKLQSISIKDCLLVTDRGVSSLISSVSSSLNKVKLQALNITDCSLAVIGRYGMFITHLTLSSLQNVSEKGFWVMGNAQALKQLMSLTISSCQGVTDVSLEAIGKGCKSLKQMCLRNCSFITDYGLEAFSKAARSLEGLQLEECNRITVSGIIGSLTKHEANLKSLVLVKCSGIKDTALQLPLVSPVLSLRSLSIRNCTGFGASSLAMVGRQFPHLQHLDLVGLYGLTDAALLPLLKSCKGLVKVNLSGCLNLTDKSVLALAKHHGGTLQLLNLDGCRKITDESLMTVADNSLVLNELDVSNCAVSDVGLAALARAKLINLLILSLSGCSGISSKSLPFLERLGKTLVGLNLKHCNSISSSSIEMLVENLWRCDILV</sequence>
<dbReference type="FunFam" id="3.80.10.10:FF:000451">
    <property type="entry name" value="EIN3-binding F-box protein 1"/>
    <property type="match status" value="1"/>
</dbReference>
<dbReference type="Gene3D" id="3.80.10.10">
    <property type="entry name" value="Ribonuclease Inhibitor"/>
    <property type="match status" value="3"/>
</dbReference>
<evidence type="ECO:0000313" key="8">
    <source>
        <dbReference type="Proteomes" id="UP000504603"/>
    </source>
</evidence>
<name>A0A6J1CT81_MOMCH</name>
<dbReference type="Pfam" id="PF25372">
    <property type="entry name" value="DUF7885"/>
    <property type="match status" value="2"/>
</dbReference>
<dbReference type="InterPro" id="IPR006553">
    <property type="entry name" value="Leu-rich_rpt_Cys-con_subtyp"/>
</dbReference>
<keyword evidence="4" id="KW-0833">Ubl conjugation pathway</keyword>
<protein>
    <submittedName>
        <fullName evidence="9">EIN3-binding F-box protein 1-like</fullName>
    </submittedName>
</protein>
<reference evidence="9" key="1">
    <citation type="submission" date="2025-08" db="UniProtKB">
        <authorList>
            <consortium name="RefSeq"/>
        </authorList>
    </citation>
    <scope>IDENTIFICATION</scope>
    <source>
        <strain evidence="9">OHB3-1</strain>
    </source>
</reference>
<dbReference type="FunFam" id="3.80.10.10:FF:000473">
    <property type="entry name" value="EIN3-binding F-box protein 1"/>
    <property type="match status" value="1"/>
</dbReference>